<dbReference type="PANTHER" id="PTHR11931">
    <property type="entry name" value="PHOSPHOGLYCERATE MUTASE"/>
    <property type="match status" value="1"/>
</dbReference>
<sequence>MTTYFCMRHGVTDWNRESRIQGTEDISLSEEGREMVRKWAGTLADGGLECILTSSLGRAKETAAIINEKLGLPIHEDTRLGEQDWGEWTGLTKEDLKQIRKQVKQQEYKGFDFCPPKGESRNDVLMRTCDALIDFSEEHPDKSVLVVTHNGVLKCLAYALTGLEFMPNDPDPLEAYRLHRIECLENELAPGQFNMEL</sequence>
<reference evidence="6 7" key="1">
    <citation type="submission" date="2022-08" db="EMBL/GenBank/DDBJ databases">
        <title>Genome Sequence of the sulphate-reducing bacterium, Pseudodesulfovibrio sp. SYK.</title>
        <authorList>
            <person name="Kondo R."/>
            <person name="Kataoka T."/>
        </authorList>
    </citation>
    <scope>NUCLEOTIDE SEQUENCE [LARGE SCALE GENOMIC DNA]</scope>
    <source>
        <strain evidence="6 7">SYK</strain>
    </source>
</reference>
<dbReference type="InterPro" id="IPR005952">
    <property type="entry name" value="Phosphogly_mut1"/>
</dbReference>
<dbReference type="SUPFAM" id="SSF53254">
    <property type="entry name" value="Phosphoglycerate mutase-like"/>
    <property type="match status" value="1"/>
</dbReference>
<evidence type="ECO:0000256" key="2">
    <source>
        <dbReference type="ARBA" id="ARBA00012028"/>
    </source>
</evidence>
<evidence type="ECO:0000256" key="3">
    <source>
        <dbReference type="ARBA" id="ARBA00022432"/>
    </source>
</evidence>
<name>A0ABM8B2G2_9BACT</name>
<dbReference type="CDD" id="cd07067">
    <property type="entry name" value="HP_PGM_like"/>
    <property type="match status" value="1"/>
</dbReference>
<keyword evidence="7" id="KW-1185">Reference proteome</keyword>
<gene>
    <name evidence="6" type="ORF">SYK_23370</name>
</gene>
<accession>A0ABM8B2G2</accession>
<dbReference type="Pfam" id="PF00300">
    <property type="entry name" value="His_Phos_1"/>
    <property type="match status" value="1"/>
</dbReference>
<dbReference type="Proteomes" id="UP001317742">
    <property type="component" value="Chromosome"/>
</dbReference>
<keyword evidence="5" id="KW-0413">Isomerase</keyword>
<dbReference type="Gene3D" id="3.40.50.1240">
    <property type="entry name" value="Phosphoglycerate mutase-like"/>
    <property type="match status" value="1"/>
</dbReference>
<comment type="similarity">
    <text evidence="1">Belongs to the phosphoglycerate mutase family. BPG-dependent PGAM subfamily.</text>
</comment>
<dbReference type="SMART" id="SM00855">
    <property type="entry name" value="PGAM"/>
    <property type="match status" value="1"/>
</dbReference>
<dbReference type="InterPro" id="IPR029033">
    <property type="entry name" value="His_PPase_superfam"/>
</dbReference>
<evidence type="ECO:0000256" key="5">
    <source>
        <dbReference type="ARBA" id="ARBA00023235"/>
    </source>
</evidence>
<evidence type="ECO:0000313" key="6">
    <source>
        <dbReference type="EMBL" id="BDQ37977.1"/>
    </source>
</evidence>
<keyword evidence="3" id="KW-0312">Gluconeogenesis</keyword>
<organism evidence="6 7">
    <name type="scientific">Pseudodesulfovibrio nedwellii</name>
    <dbReference type="NCBI Taxonomy" id="2973072"/>
    <lineage>
        <taxon>Bacteria</taxon>
        <taxon>Pseudomonadati</taxon>
        <taxon>Thermodesulfobacteriota</taxon>
        <taxon>Desulfovibrionia</taxon>
        <taxon>Desulfovibrionales</taxon>
        <taxon>Desulfovibrionaceae</taxon>
    </lineage>
</organism>
<keyword evidence="4" id="KW-0324">Glycolysis</keyword>
<proteinExistence type="inferred from homology"/>
<dbReference type="EC" id="5.4.2.11" evidence="2"/>
<dbReference type="EMBL" id="AP026709">
    <property type="protein sequence ID" value="BDQ37977.1"/>
    <property type="molecule type" value="Genomic_DNA"/>
</dbReference>
<dbReference type="RefSeq" id="WP_281760487.1">
    <property type="nucleotide sequence ID" value="NZ_AP026709.1"/>
</dbReference>
<evidence type="ECO:0000313" key="7">
    <source>
        <dbReference type="Proteomes" id="UP001317742"/>
    </source>
</evidence>
<dbReference type="InterPro" id="IPR013078">
    <property type="entry name" value="His_Pase_superF_clade-1"/>
</dbReference>
<evidence type="ECO:0000256" key="4">
    <source>
        <dbReference type="ARBA" id="ARBA00023152"/>
    </source>
</evidence>
<evidence type="ECO:0000256" key="1">
    <source>
        <dbReference type="ARBA" id="ARBA00006717"/>
    </source>
</evidence>
<protein>
    <recommendedName>
        <fullName evidence="2">phosphoglycerate mutase (2,3-diphosphoglycerate-dependent)</fullName>
        <ecNumber evidence="2">5.4.2.11</ecNumber>
    </recommendedName>
</protein>